<feature type="transmembrane region" description="Helical" evidence="6">
    <location>
        <begin position="138"/>
        <end position="159"/>
    </location>
</feature>
<feature type="transmembrane region" description="Helical" evidence="6">
    <location>
        <begin position="113"/>
        <end position="132"/>
    </location>
</feature>
<evidence type="ECO:0000256" key="5">
    <source>
        <dbReference type="ARBA" id="ARBA00023136"/>
    </source>
</evidence>
<dbReference type="GO" id="GO:0016020">
    <property type="term" value="C:membrane"/>
    <property type="evidence" value="ECO:0007669"/>
    <property type="project" value="UniProtKB-SubCell"/>
</dbReference>
<feature type="transmembrane region" description="Helical" evidence="6">
    <location>
        <begin position="205"/>
        <end position="223"/>
    </location>
</feature>
<evidence type="ECO:0000313" key="11">
    <source>
        <dbReference type="Proteomes" id="UP000287865"/>
    </source>
</evidence>
<dbReference type="EMBL" id="PIPK01000008">
    <property type="protein sequence ID" value="RUO23697.1"/>
    <property type="molecule type" value="Genomic_DNA"/>
</dbReference>
<evidence type="ECO:0000256" key="2">
    <source>
        <dbReference type="ARBA" id="ARBA00007362"/>
    </source>
</evidence>
<comment type="similarity">
    <text evidence="2">Belongs to the EamA transporter family.</text>
</comment>
<evidence type="ECO:0000313" key="10">
    <source>
        <dbReference type="Proteomes" id="UP000249203"/>
    </source>
</evidence>
<dbReference type="InterPro" id="IPR000620">
    <property type="entry name" value="EamA_dom"/>
</dbReference>
<dbReference type="SUPFAM" id="SSF103481">
    <property type="entry name" value="Multidrug resistance efflux transporter EmrE"/>
    <property type="match status" value="2"/>
</dbReference>
<evidence type="ECO:0000256" key="6">
    <source>
        <dbReference type="SAM" id="Phobius"/>
    </source>
</evidence>
<feature type="transmembrane region" description="Helical" evidence="6">
    <location>
        <begin position="235"/>
        <end position="254"/>
    </location>
</feature>
<keyword evidence="4 6" id="KW-1133">Transmembrane helix</keyword>
<gene>
    <name evidence="8" type="ORF">B0I24_108137</name>
    <name evidence="9" type="ORF">CWE07_09275</name>
</gene>
<sequence>MLVLWLITLLWALSFSLIGIYLAADVDAYIAVLIRMLLATLLLTPFLKLRGLQPSYAVKLMLIGSVQVGVMYIFLYHAFNYLTVAEVLLFTIFTPLYITLLDEVVINRKPIPASWWLAAGLSVAGAAVIRFTQPSVDFWTGFWLIQAANLCFAAGQVAYKRLTVGDKRQQISHYALFFCGALIVSALASAAFADWQRVPTTATHWAVLVWLGVVASGVGYLAWSIASKQVNIAQLASMNNMLIPAGLLINFAFWGQDVNWPQLLLGAGVITLGVGLASMSPAQLGKVKIKAFDIFKR</sequence>
<evidence type="ECO:0000256" key="4">
    <source>
        <dbReference type="ARBA" id="ARBA00022989"/>
    </source>
</evidence>
<dbReference type="Pfam" id="PF00892">
    <property type="entry name" value="EamA"/>
    <property type="match status" value="2"/>
</dbReference>
<comment type="caution">
    <text evidence="8">The sequence shown here is derived from an EMBL/GenBank/DDBJ whole genome shotgun (WGS) entry which is preliminary data.</text>
</comment>
<reference evidence="8 10" key="2">
    <citation type="submission" date="2018-06" db="EMBL/GenBank/DDBJ databases">
        <title>Genomic Encyclopedia of Type Strains, Phase III (KMG-III): the genomes of soil and plant-associated and newly described type strains.</title>
        <authorList>
            <person name="Whitman W."/>
        </authorList>
    </citation>
    <scope>NUCLEOTIDE SEQUENCE [LARGE SCALE GENOMIC DNA]</scope>
    <source>
        <strain evidence="8 10">CGMCC 1.15366</strain>
    </source>
</reference>
<accession>A0A327WVD9</accession>
<dbReference type="Proteomes" id="UP000287865">
    <property type="component" value="Unassembled WGS sequence"/>
</dbReference>
<evidence type="ECO:0000256" key="1">
    <source>
        <dbReference type="ARBA" id="ARBA00004141"/>
    </source>
</evidence>
<feature type="transmembrane region" description="Helical" evidence="6">
    <location>
        <begin position="56"/>
        <end position="75"/>
    </location>
</feature>
<keyword evidence="5 6" id="KW-0472">Membrane</keyword>
<dbReference type="EMBL" id="QLMD01000008">
    <property type="protein sequence ID" value="RAJ96558.1"/>
    <property type="molecule type" value="Genomic_DNA"/>
</dbReference>
<dbReference type="RefSeq" id="WP_111569724.1">
    <property type="nucleotide sequence ID" value="NZ_PIPK01000008.1"/>
</dbReference>
<feature type="domain" description="EamA" evidence="7">
    <location>
        <begin position="140"/>
        <end position="278"/>
    </location>
</feature>
<dbReference type="PANTHER" id="PTHR32322:SF2">
    <property type="entry name" value="EAMA DOMAIN-CONTAINING PROTEIN"/>
    <property type="match status" value="1"/>
</dbReference>
<feature type="transmembrane region" description="Helical" evidence="6">
    <location>
        <begin position="260"/>
        <end position="280"/>
    </location>
</feature>
<dbReference type="PANTHER" id="PTHR32322">
    <property type="entry name" value="INNER MEMBRANE TRANSPORTER"/>
    <property type="match status" value="1"/>
</dbReference>
<feature type="domain" description="EamA" evidence="7">
    <location>
        <begin position="3"/>
        <end position="129"/>
    </location>
</feature>
<reference evidence="9 11" key="1">
    <citation type="journal article" date="2018" name="Front. Microbiol.">
        <title>Genome-Based Analysis Reveals the Taxonomy and Diversity of the Family Idiomarinaceae.</title>
        <authorList>
            <person name="Liu Y."/>
            <person name="Lai Q."/>
            <person name="Shao Z."/>
        </authorList>
    </citation>
    <scope>NUCLEOTIDE SEQUENCE [LARGE SCALE GENOMIC DNA]</scope>
    <source>
        <strain evidence="9 11">CF12-14</strain>
    </source>
</reference>
<dbReference type="Proteomes" id="UP000249203">
    <property type="component" value="Unassembled WGS sequence"/>
</dbReference>
<organism evidence="8 10">
    <name type="scientific">Aliidiomarina maris</name>
    <dbReference type="NCBI Taxonomy" id="531312"/>
    <lineage>
        <taxon>Bacteria</taxon>
        <taxon>Pseudomonadati</taxon>
        <taxon>Pseudomonadota</taxon>
        <taxon>Gammaproteobacteria</taxon>
        <taxon>Alteromonadales</taxon>
        <taxon>Idiomarinaceae</taxon>
        <taxon>Aliidiomarina</taxon>
    </lineage>
</organism>
<protein>
    <submittedName>
        <fullName evidence="8">Carboxylate/amino acid/amine transporter</fullName>
    </submittedName>
    <submittedName>
        <fullName evidence="9">EamA family transporter</fullName>
    </submittedName>
</protein>
<dbReference type="InterPro" id="IPR037185">
    <property type="entry name" value="EmrE-like"/>
</dbReference>
<keyword evidence="11" id="KW-1185">Reference proteome</keyword>
<evidence type="ECO:0000256" key="3">
    <source>
        <dbReference type="ARBA" id="ARBA00022692"/>
    </source>
</evidence>
<dbReference type="OrthoDB" id="1412048at2"/>
<keyword evidence="3 6" id="KW-0812">Transmembrane</keyword>
<feature type="transmembrane region" description="Helical" evidence="6">
    <location>
        <begin position="81"/>
        <end position="101"/>
    </location>
</feature>
<feature type="transmembrane region" description="Helical" evidence="6">
    <location>
        <begin position="171"/>
        <end position="193"/>
    </location>
</feature>
<proteinExistence type="inferred from homology"/>
<name>A0A327WVD9_9GAMM</name>
<evidence type="ECO:0000313" key="9">
    <source>
        <dbReference type="EMBL" id="RUO23697.1"/>
    </source>
</evidence>
<evidence type="ECO:0000259" key="7">
    <source>
        <dbReference type="Pfam" id="PF00892"/>
    </source>
</evidence>
<dbReference type="AlphaFoldDB" id="A0A327WVD9"/>
<dbReference type="InterPro" id="IPR050638">
    <property type="entry name" value="AA-Vitamin_Transporters"/>
</dbReference>
<evidence type="ECO:0000313" key="8">
    <source>
        <dbReference type="EMBL" id="RAJ96558.1"/>
    </source>
</evidence>
<feature type="transmembrane region" description="Helical" evidence="6">
    <location>
        <begin position="28"/>
        <end position="49"/>
    </location>
</feature>
<comment type="subcellular location">
    <subcellularLocation>
        <location evidence="1">Membrane</location>
        <topology evidence="1">Multi-pass membrane protein</topology>
    </subcellularLocation>
</comment>